<gene>
    <name evidence="12" type="primary">ubiA</name>
    <name evidence="14" type="ORF">C427_0103</name>
</gene>
<feature type="transmembrane region" description="Helical" evidence="12">
    <location>
        <begin position="50"/>
        <end position="72"/>
    </location>
</feature>
<keyword evidence="15" id="KW-1185">Reference proteome</keyword>
<proteinExistence type="inferred from homology"/>
<accession>K7AG73</accession>
<dbReference type="NCBIfam" id="TIGR01474">
    <property type="entry name" value="ubiA_proteo"/>
    <property type="match status" value="1"/>
</dbReference>
<feature type="transmembrane region" description="Helical" evidence="12">
    <location>
        <begin position="212"/>
        <end position="233"/>
    </location>
</feature>
<keyword evidence="4 12" id="KW-1003">Cell membrane</keyword>
<keyword evidence="5 12" id="KW-0997">Cell inner membrane</keyword>
<dbReference type="PANTHER" id="PTHR11048:SF28">
    <property type="entry name" value="4-HYDROXYBENZOATE POLYPRENYLTRANSFERASE, MITOCHONDRIAL"/>
    <property type="match status" value="1"/>
</dbReference>
<evidence type="ECO:0000256" key="8">
    <source>
        <dbReference type="ARBA" id="ARBA00022692"/>
    </source>
</evidence>
<reference evidence="14 15" key="1">
    <citation type="journal article" date="2013" name="Genome Announc.">
        <title>Complete Genome Sequence of Glaciecola psychrophila Strain 170T.</title>
        <authorList>
            <person name="Yin J."/>
            <person name="Chen J."/>
            <person name="Liu G."/>
            <person name="Yu Y."/>
            <person name="Song L."/>
            <person name="Wang X."/>
            <person name="Qu X."/>
        </authorList>
    </citation>
    <scope>NUCLEOTIDE SEQUENCE [LARGE SCALE GENOMIC DNA]</scope>
    <source>
        <strain evidence="14 15">170</strain>
    </source>
</reference>
<keyword evidence="8 12" id="KW-0812">Transmembrane</keyword>
<dbReference type="HOGENOM" id="CLU_034879_1_0_6"/>
<dbReference type="OrthoDB" id="9782418at2"/>
<evidence type="ECO:0000313" key="14">
    <source>
        <dbReference type="EMBL" id="AGH42213.1"/>
    </source>
</evidence>
<protein>
    <recommendedName>
        <fullName evidence="12 13">4-hydroxybenzoate octaprenyltransferase</fullName>
        <ecNumber evidence="12 13">2.5.1.39</ecNumber>
    </recommendedName>
    <alternativeName>
        <fullName evidence="12">4-HB polyprenyltransferase</fullName>
    </alternativeName>
</protein>
<evidence type="ECO:0000256" key="11">
    <source>
        <dbReference type="ARBA" id="ARBA00023136"/>
    </source>
</evidence>
<dbReference type="Pfam" id="PF01040">
    <property type="entry name" value="UbiA"/>
    <property type="match status" value="1"/>
</dbReference>
<evidence type="ECO:0000256" key="1">
    <source>
        <dbReference type="ARBA" id="ARBA00001946"/>
    </source>
</evidence>
<evidence type="ECO:0000256" key="2">
    <source>
        <dbReference type="ARBA" id="ARBA00004141"/>
    </source>
</evidence>
<evidence type="ECO:0000256" key="13">
    <source>
        <dbReference type="NCBIfam" id="TIGR01474"/>
    </source>
</evidence>
<dbReference type="AlphaFoldDB" id="K7AG73"/>
<feature type="transmembrane region" description="Helical" evidence="12">
    <location>
        <begin position="25"/>
        <end position="43"/>
    </location>
</feature>
<feature type="transmembrane region" description="Helical" evidence="12">
    <location>
        <begin position="101"/>
        <end position="134"/>
    </location>
</feature>
<dbReference type="eggNOG" id="COG0382">
    <property type="taxonomic scope" value="Bacteria"/>
</dbReference>
<keyword evidence="7 12" id="KW-0831">Ubiquinone biosynthesis</keyword>
<dbReference type="STRING" id="1129794.C427_0103"/>
<comment type="function">
    <text evidence="12">Catalyzes the prenylation of para-hydroxybenzoate (PHB) with an all-trans polyprenyl group. Mediates the second step in the final reaction sequence of ubiquinone-8 (UQ-8) biosynthesis, which is the condensation of the polyisoprenoid side chain with PHB, generating the first membrane-bound Q intermediate 3-octaprenyl-4-hydroxybenzoate.</text>
</comment>
<dbReference type="Gene3D" id="1.20.120.1780">
    <property type="entry name" value="UbiA prenyltransferase"/>
    <property type="match status" value="1"/>
</dbReference>
<evidence type="ECO:0000256" key="6">
    <source>
        <dbReference type="ARBA" id="ARBA00022679"/>
    </source>
</evidence>
<comment type="subcellular location">
    <subcellularLocation>
        <location evidence="12">Cell inner membrane</location>
        <topology evidence="12">Multi-pass membrane protein</topology>
    </subcellularLocation>
    <subcellularLocation>
        <location evidence="2">Membrane</location>
        <topology evidence="2">Multi-pass membrane protein</topology>
    </subcellularLocation>
</comment>
<dbReference type="Gene3D" id="1.10.357.140">
    <property type="entry name" value="UbiA prenyltransferase"/>
    <property type="match status" value="1"/>
</dbReference>
<dbReference type="Proteomes" id="UP000011864">
    <property type="component" value="Chromosome"/>
</dbReference>
<dbReference type="RefSeq" id="WP_007641946.1">
    <property type="nucleotide sequence ID" value="NC_020514.1"/>
</dbReference>
<dbReference type="CDD" id="cd13959">
    <property type="entry name" value="PT_UbiA_COQ2"/>
    <property type="match status" value="1"/>
</dbReference>
<dbReference type="InterPro" id="IPR044878">
    <property type="entry name" value="UbiA_sf"/>
</dbReference>
<keyword evidence="10 12" id="KW-1133">Transmembrane helix</keyword>
<organism evidence="14 15">
    <name type="scientific">Paraglaciecola psychrophila 170</name>
    <dbReference type="NCBI Taxonomy" id="1129794"/>
    <lineage>
        <taxon>Bacteria</taxon>
        <taxon>Pseudomonadati</taxon>
        <taxon>Pseudomonadota</taxon>
        <taxon>Gammaproteobacteria</taxon>
        <taxon>Alteromonadales</taxon>
        <taxon>Alteromonadaceae</taxon>
        <taxon>Paraglaciecola</taxon>
    </lineage>
</organism>
<dbReference type="HAMAP" id="MF_01635">
    <property type="entry name" value="UbiA"/>
    <property type="match status" value="1"/>
</dbReference>
<feature type="transmembrane region" description="Helical" evidence="12">
    <location>
        <begin position="169"/>
        <end position="191"/>
    </location>
</feature>
<feature type="transmembrane region" description="Helical" evidence="12">
    <location>
        <begin position="146"/>
        <end position="163"/>
    </location>
</feature>
<comment type="similarity">
    <text evidence="3 12">Belongs to the UbiA prenyltransferase family.</text>
</comment>
<dbReference type="EMBL" id="CP003837">
    <property type="protein sequence ID" value="AGH42213.1"/>
    <property type="molecule type" value="Genomic_DNA"/>
</dbReference>
<keyword evidence="6 12" id="KW-0808">Transferase</keyword>
<evidence type="ECO:0000256" key="4">
    <source>
        <dbReference type="ARBA" id="ARBA00022475"/>
    </source>
</evidence>
<evidence type="ECO:0000256" key="12">
    <source>
        <dbReference type="HAMAP-Rule" id="MF_01635"/>
    </source>
</evidence>
<keyword evidence="11 12" id="KW-0472">Membrane</keyword>
<sequence>MDNTGKLPAAKLNAYWRLMRADKPIGIYLLLWPCVWALWIASAGIPDLHILVVFVLGVVVMRSAGCVINDYADRKVDGLVERSSTRPLVTGEVTEKEALGLFFVLLCFALILVLTLSWLTVLMSVGGLILATIYPFMKRYTHLPQVVLGAAFGWSIPMAFVAIGQPLGWVVWALYFANLAWTVAFDTEYAMVDKNDDIKVGVKSTAILFGQYDKLIILLLQILSLLLLTAVALNLSLSWTFYLALVISMGLFLYQHRLIKDRERSLCFKAFLHNHYVGLVLALGIIAHYAIYPASI</sequence>
<dbReference type="EC" id="2.5.1.39" evidence="12 13"/>
<dbReference type="InterPro" id="IPR006370">
    <property type="entry name" value="HB_polyprenyltransferase-like"/>
</dbReference>
<dbReference type="InterPro" id="IPR000537">
    <property type="entry name" value="UbiA_prenyltransferase"/>
</dbReference>
<keyword evidence="9 12" id="KW-0460">Magnesium</keyword>
<evidence type="ECO:0000256" key="9">
    <source>
        <dbReference type="ARBA" id="ARBA00022842"/>
    </source>
</evidence>
<dbReference type="PANTHER" id="PTHR11048">
    <property type="entry name" value="PRENYLTRANSFERASES"/>
    <property type="match status" value="1"/>
</dbReference>
<evidence type="ECO:0000313" key="15">
    <source>
        <dbReference type="Proteomes" id="UP000011864"/>
    </source>
</evidence>
<evidence type="ECO:0000256" key="7">
    <source>
        <dbReference type="ARBA" id="ARBA00022688"/>
    </source>
</evidence>
<dbReference type="PATRIC" id="fig|1129794.4.peg.99"/>
<dbReference type="UniPathway" id="UPA00232"/>
<evidence type="ECO:0000256" key="3">
    <source>
        <dbReference type="ARBA" id="ARBA00005985"/>
    </source>
</evidence>
<dbReference type="GO" id="GO:0008412">
    <property type="term" value="F:4-hydroxybenzoate polyprenyltransferase activity"/>
    <property type="evidence" value="ECO:0007669"/>
    <property type="project" value="UniProtKB-UniRule"/>
</dbReference>
<comment type="catalytic activity">
    <reaction evidence="12">
        <text>all-trans-octaprenyl diphosphate + 4-hydroxybenzoate = 4-hydroxy-3-(all-trans-octaprenyl)benzoate + diphosphate</text>
        <dbReference type="Rhea" id="RHEA:27782"/>
        <dbReference type="ChEBI" id="CHEBI:1617"/>
        <dbReference type="ChEBI" id="CHEBI:17879"/>
        <dbReference type="ChEBI" id="CHEBI:33019"/>
        <dbReference type="ChEBI" id="CHEBI:57711"/>
        <dbReference type="EC" id="2.5.1.39"/>
    </reaction>
</comment>
<evidence type="ECO:0000256" key="5">
    <source>
        <dbReference type="ARBA" id="ARBA00022519"/>
    </source>
</evidence>
<comment type="cofactor">
    <cofactor evidence="1 12">
        <name>Mg(2+)</name>
        <dbReference type="ChEBI" id="CHEBI:18420"/>
    </cofactor>
</comment>
<name>K7AG73_9ALTE</name>
<dbReference type="FunFam" id="1.20.120.1780:FF:000001">
    <property type="entry name" value="4-hydroxybenzoate octaprenyltransferase"/>
    <property type="match status" value="1"/>
</dbReference>
<comment type="pathway">
    <text evidence="12">Cofactor biosynthesis; ubiquinone biosynthesis.</text>
</comment>
<dbReference type="GO" id="GO:0005886">
    <property type="term" value="C:plasma membrane"/>
    <property type="evidence" value="ECO:0007669"/>
    <property type="project" value="UniProtKB-SubCell"/>
</dbReference>
<feature type="transmembrane region" description="Helical" evidence="12">
    <location>
        <begin position="271"/>
        <end position="291"/>
    </location>
</feature>
<dbReference type="FunFam" id="1.10.357.140:FF:000002">
    <property type="entry name" value="4-hydroxybenzoate octaprenyltransferase"/>
    <property type="match status" value="1"/>
</dbReference>
<dbReference type="KEGG" id="gps:C427_0103"/>
<dbReference type="InterPro" id="IPR039653">
    <property type="entry name" value="Prenyltransferase"/>
</dbReference>
<evidence type="ECO:0000256" key="10">
    <source>
        <dbReference type="ARBA" id="ARBA00022989"/>
    </source>
</evidence>
<dbReference type="GO" id="GO:0006744">
    <property type="term" value="P:ubiquinone biosynthetic process"/>
    <property type="evidence" value="ECO:0007669"/>
    <property type="project" value="UniProtKB-UniRule"/>
</dbReference>